<name>A0A0F9A598_9ZZZZ</name>
<comment type="caution">
    <text evidence="1">The sequence shown here is derived from an EMBL/GenBank/DDBJ whole genome shotgun (WGS) entry which is preliminary data.</text>
</comment>
<gene>
    <name evidence="1" type="ORF">LCGC14_2613510</name>
</gene>
<organism evidence="1">
    <name type="scientific">marine sediment metagenome</name>
    <dbReference type="NCBI Taxonomy" id="412755"/>
    <lineage>
        <taxon>unclassified sequences</taxon>
        <taxon>metagenomes</taxon>
        <taxon>ecological metagenomes</taxon>
    </lineage>
</organism>
<evidence type="ECO:0000313" key="1">
    <source>
        <dbReference type="EMBL" id="KKL04694.1"/>
    </source>
</evidence>
<accession>A0A0F9A598</accession>
<feature type="non-terminal residue" evidence="1">
    <location>
        <position position="313"/>
    </location>
</feature>
<proteinExistence type="predicted"/>
<dbReference type="EMBL" id="LAZR01044418">
    <property type="protein sequence ID" value="KKL04694.1"/>
    <property type="molecule type" value="Genomic_DNA"/>
</dbReference>
<reference evidence="1" key="1">
    <citation type="journal article" date="2015" name="Nature">
        <title>Complex archaea that bridge the gap between prokaryotes and eukaryotes.</title>
        <authorList>
            <person name="Spang A."/>
            <person name="Saw J.H."/>
            <person name="Jorgensen S.L."/>
            <person name="Zaremba-Niedzwiedzka K."/>
            <person name="Martijn J."/>
            <person name="Lind A.E."/>
            <person name="van Eijk R."/>
            <person name="Schleper C."/>
            <person name="Guy L."/>
            <person name="Ettema T.J."/>
        </authorList>
    </citation>
    <scope>NUCLEOTIDE SEQUENCE</scope>
</reference>
<dbReference type="AlphaFoldDB" id="A0A0F9A598"/>
<sequence length="313" mass="35794">MPNIVLGDIQSQKADTYDYNQIDADYRGRYPRRLDLTPGSELHGFIVDKILERAVESYNVISARHSSWREIDKVLTAYIRTSDKEKELKAKDDRKPVAILFPYSYAMMETMLSYLVGAFFQEPIFQYEGYSPEDTIGAAMMELVIQLHCVKNKVYIPLHTMFRDALSYGMGAVSPDWIVRTGYKRVERQTSGIVDIAGKLFRKKPIIDRSEEVVFEGNSLNNIDPYMFLPDPNAGTDIQSAEYLGWVIRDNYMSLIREEQADDKMFNVKFLKAHEAKTSIFAIDQSEREKKTTGGVRTGGHYGSTNRADVLSM</sequence>
<protein>
    <submittedName>
        <fullName evidence="1">Uncharacterized protein</fullName>
    </submittedName>
</protein>